<dbReference type="Gene3D" id="3.30.300.20">
    <property type="match status" value="1"/>
</dbReference>
<feature type="region of interest" description="Disordered" evidence="1">
    <location>
        <begin position="251"/>
        <end position="272"/>
    </location>
</feature>
<dbReference type="RefSeq" id="XP_013785476.1">
    <property type="nucleotide sequence ID" value="XM_013930022.2"/>
</dbReference>
<evidence type="ECO:0000256" key="1">
    <source>
        <dbReference type="SAM" id="MobiDB-lite"/>
    </source>
</evidence>
<name>A0ABM1BNC3_LIMPO</name>
<keyword evidence="2" id="KW-1185">Reference proteome</keyword>
<dbReference type="InterPro" id="IPR039212">
    <property type="entry name" value="RBFA_mitochondrial"/>
</dbReference>
<evidence type="ECO:0000313" key="3">
    <source>
        <dbReference type="RefSeq" id="XP_013785476.1"/>
    </source>
</evidence>
<dbReference type="SUPFAM" id="SSF89919">
    <property type="entry name" value="Ribosome-binding factor A, RbfA"/>
    <property type="match status" value="1"/>
</dbReference>
<dbReference type="Pfam" id="PF02033">
    <property type="entry name" value="RBFA"/>
    <property type="match status" value="1"/>
</dbReference>
<dbReference type="InterPro" id="IPR023799">
    <property type="entry name" value="RbfA_dom_sf"/>
</dbReference>
<proteinExistence type="predicted"/>
<feature type="compositionally biased region" description="Basic and acidic residues" evidence="1">
    <location>
        <begin position="93"/>
        <end position="103"/>
    </location>
</feature>
<gene>
    <name evidence="3" type="primary">LOC106469523</name>
</gene>
<dbReference type="PANTHER" id="PTHR14725">
    <property type="entry name" value="RIBOSOME-BINDING FACTOR A, MITOCHONDRIAL-RELATED"/>
    <property type="match status" value="1"/>
</dbReference>
<dbReference type="InterPro" id="IPR000238">
    <property type="entry name" value="RbfA"/>
</dbReference>
<evidence type="ECO:0000313" key="2">
    <source>
        <dbReference type="Proteomes" id="UP000694941"/>
    </source>
</evidence>
<feature type="region of interest" description="Disordered" evidence="1">
    <location>
        <begin position="91"/>
        <end position="112"/>
    </location>
</feature>
<protein>
    <submittedName>
        <fullName evidence="3">Ribosome-binding factor A, mitochondrial</fullName>
    </submittedName>
</protein>
<dbReference type="Proteomes" id="UP000694941">
    <property type="component" value="Unplaced"/>
</dbReference>
<dbReference type="PANTHER" id="PTHR14725:SF0">
    <property type="entry name" value="RIBOSOME-BINDING FACTOR A, MITOCHONDRIAL-RELATED"/>
    <property type="match status" value="1"/>
</dbReference>
<sequence length="384" mass="43308">MDVVRKVCLRWRPKSLCFRRTGTFYRVTLCIFGSGIETTVCTPTSSLSRIKINPGSYFCTSSYFCASNQVNRRGKLLQRFINSAGNTKKKKRWYDSNEQKSRGDGSLTWNTKPANNQRMNVFNAILMEAITDIMSTGEINNKLHGHGIEVLGVKVSPDLGNIIVYWTSSTPNLATAEELLNSNAGKIRGELASLSILTSIPRITFVKDLTSTKILEVQNLLAEADFGPDFQPTSLIHPFKLDAVSKKQPAFSSGSDKTLYQEPKASDTQLPWAPPEMKHNIFGLDHKALMNQVAQKVAKTRSKDQRSSFASLDTKPVQQDQWHLDDKSFFKGFDFQVDSGVVKNNFTLETDFENFSNVLPTPKKYKKEKRLPKMNNKICLQRIC</sequence>
<dbReference type="InterPro" id="IPR015946">
    <property type="entry name" value="KH_dom-like_a/b"/>
</dbReference>
<reference evidence="3" key="1">
    <citation type="submission" date="2025-08" db="UniProtKB">
        <authorList>
            <consortium name="RefSeq"/>
        </authorList>
    </citation>
    <scope>IDENTIFICATION</scope>
    <source>
        <tissue evidence="3">Muscle</tissue>
    </source>
</reference>
<organism evidence="2 3">
    <name type="scientific">Limulus polyphemus</name>
    <name type="common">Atlantic horseshoe crab</name>
    <dbReference type="NCBI Taxonomy" id="6850"/>
    <lineage>
        <taxon>Eukaryota</taxon>
        <taxon>Metazoa</taxon>
        <taxon>Ecdysozoa</taxon>
        <taxon>Arthropoda</taxon>
        <taxon>Chelicerata</taxon>
        <taxon>Merostomata</taxon>
        <taxon>Xiphosura</taxon>
        <taxon>Limulidae</taxon>
        <taxon>Limulus</taxon>
    </lineage>
</organism>
<dbReference type="GeneID" id="106469523"/>
<accession>A0ABM1BNC3</accession>